<dbReference type="InterPro" id="IPR039420">
    <property type="entry name" value="WalR-like"/>
</dbReference>
<keyword evidence="4" id="KW-0804">Transcription</keyword>
<keyword evidence="3 9" id="KW-0238">DNA-binding</keyword>
<dbReference type="Gene3D" id="1.20.5.1930">
    <property type="match status" value="1"/>
</dbReference>
<dbReference type="CDD" id="cd06170">
    <property type="entry name" value="LuxR_C_like"/>
    <property type="match status" value="1"/>
</dbReference>
<dbReference type="InterPro" id="IPR016032">
    <property type="entry name" value="Sig_transdc_resp-reg_C-effctor"/>
</dbReference>
<gene>
    <name evidence="9" type="ORF">J2853_007563</name>
</gene>
<sequence length="391" mass="41180">MALGLSVLVGSAIRALPALQAVAVAAGGFAVAAGGLLSALAASSNPAVAVLNGLGWLAALAIGLWPRLLAARRRAVADRIRRDERLILARELHDVVAHHITSIVLQAQAAQLVARKHPEKVEGSLMGIETTGSDALAATRRVVGLLRDADDAGPAAPGPERLSELVERFDGHGPAVRLRLPADQAMIRTSLRIILEDQPDISVVGEAADGVEAIALARRLRPDVCLVDIQMPRLDGIEVTRALAGPGVVNPLRVIVVTTFDLDEYVYGALRGGAVGFVLKDAGPVLLVEAVRAAILGDALISPSVTLRLLRRLTAAGAPATRRPAQPLSERETEVVRAVVRGRTNQEIADELFISLSTVKGHVSGIKAKLGVRNRVEIAVWAWENRIAGIA</sequence>
<dbReference type="SMART" id="SM00421">
    <property type="entry name" value="HTH_LUXR"/>
    <property type="match status" value="1"/>
</dbReference>
<evidence type="ECO:0000313" key="10">
    <source>
        <dbReference type="Proteomes" id="UP001225356"/>
    </source>
</evidence>
<evidence type="ECO:0000256" key="5">
    <source>
        <dbReference type="PROSITE-ProRule" id="PRU00169"/>
    </source>
</evidence>
<dbReference type="InterPro" id="IPR011006">
    <property type="entry name" value="CheY-like_superfamily"/>
</dbReference>
<dbReference type="PROSITE" id="PS50110">
    <property type="entry name" value="RESPONSE_REGULATORY"/>
    <property type="match status" value="1"/>
</dbReference>
<evidence type="ECO:0000256" key="2">
    <source>
        <dbReference type="ARBA" id="ARBA00023015"/>
    </source>
</evidence>
<evidence type="ECO:0000256" key="3">
    <source>
        <dbReference type="ARBA" id="ARBA00023125"/>
    </source>
</evidence>
<dbReference type="InterPro" id="IPR001789">
    <property type="entry name" value="Sig_transdc_resp-reg_receiver"/>
</dbReference>
<organism evidence="9 10">
    <name type="scientific">Streptosporangium lutulentum</name>
    <dbReference type="NCBI Taxonomy" id="1461250"/>
    <lineage>
        <taxon>Bacteria</taxon>
        <taxon>Bacillati</taxon>
        <taxon>Actinomycetota</taxon>
        <taxon>Actinomycetes</taxon>
        <taxon>Streptosporangiales</taxon>
        <taxon>Streptosporangiaceae</taxon>
        <taxon>Streptosporangium</taxon>
    </lineage>
</organism>
<keyword evidence="6" id="KW-0812">Transmembrane</keyword>
<comment type="caution">
    <text evidence="9">The sequence shown here is derived from an EMBL/GenBank/DDBJ whole genome shotgun (WGS) entry which is preliminary data.</text>
</comment>
<keyword evidence="6" id="KW-0472">Membrane</keyword>
<evidence type="ECO:0000259" key="8">
    <source>
        <dbReference type="PROSITE" id="PS50110"/>
    </source>
</evidence>
<dbReference type="PRINTS" id="PR00038">
    <property type="entry name" value="HTHLUXR"/>
</dbReference>
<evidence type="ECO:0000259" key="7">
    <source>
        <dbReference type="PROSITE" id="PS50043"/>
    </source>
</evidence>
<proteinExistence type="predicted"/>
<dbReference type="PANTHER" id="PTHR43214">
    <property type="entry name" value="TWO-COMPONENT RESPONSE REGULATOR"/>
    <property type="match status" value="1"/>
</dbReference>
<dbReference type="Pfam" id="PF00196">
    <property type="entry name" value="GerE"/>
    <property type="match status" value="1"/>
</dbReference>
<dbReference type="SUPFAM" id="SSF46894">
    <property type="entry name" value="C-terminal effector domain of the bipartite response regulators"/>
    <property type="match status" value="1"/>
</dbReference>
<dbReference type="Pfam" id="PF07730">
    <property type="entry name" value="HisKA_3"/>
    <property type="match status" value="1"/>
</dbReference>
<dbReference type="PANTHER" id="PTHR43214:SF24">
    <property type="entry name" value="TRANSCRIPTIONAL REGULATORY PROTEIN NARL-RELATED"/>
    <property type="match status" value="1"/>
</dbReference>
<accession>A0ABT9QNK6</accession>
<name>A0ABT9QNK6_9ACTN</name>
<dbReference type="Gene3D" id="3.40.50.2300">
    <property type="match status" value="1"/>
</dbReference>
<keyword evidence="2" id="KW-0805">Transcription regulation</keyword>
<dbReference type="SMART" id="SM00448">
    <property type="entry name" value="REC"/>
    <property type="match status" value="1"/>
</dbReference>
<keyword evidence="6" id="KW-1133">Transmembrane helix</keyword>
<feature type="transmembrane region" description="Helical" evidence="6">
    <location>
        <begin position="49"/>
        <end position="70"/>
    </location>
</feature>
<evidence type="ECO:0000256" key="6">
    <source>
        <dbReference type="SAM" id="Phobius"/>
    </source>
</evidence>
<reference evidence="9 10" key="1">
    <citation type="submission" date="2023-07" db="EMBL/GenBank/DDBJ databases">
        <title>Sequencing the genomes of 1000 actinobacteria strains.</title>
        <authorList>
            <person name="Klenk H.-P."/>
        </authorList>
    </citation>
    <scope>NUCLEOTIDE SEQUENCE [LARGE SCALE GENOMIC DNA]</scope>
    <source>
        <strain evidence="9 10">DSM 46740</strain>
    </source>
</reference>
<dbReference type="Pfam" id="PF00072">
    <property type="entry name" value="Response_reg"/>
    <property type="match status" value="1"/>
</dbReference>
<evidence type="ECO:0000256" key="1">
    <source>
        <dbReference type="ARBA" id="ARBA00022553"/>
    </source>
</evidence>
<dbReference type="CDD" id="cd17535">
    <property type="entry name" value="REC_NarL-like"/>
    <property type="match status" value="1"/>
</dbReference>
<dbReference type="InterPro" id="IPR000792">
    <property type="entry name" value="Tscrpt_reg_LuxR_C"/>
</dbReference>
<feature type="modified residue" description="4-aspartylphosphate" evidence="5">
    <location>
        <position position="228"/>
    </location>
</feature>
<protein>
    <submittedName>
        <fullName evidence="9">DNA-binding NarL/FixJ family response regulator</fullName>
    </submittedName>
</protein>
<dbReference type="GO" id="GO:0003677">
    <property type="term" value="F:DNA binding"/>
    <property type="evidence" value="ECO:0007669"/>
    <property type="project" value="UniProtKB-KW"/>
</dbReference>
<dbReference type="Proteomes" id="UP001225356">
    <property type="component" value="Unassembled WGS sequence"/>
</dbReference>
<dbReference type="SUPFAM" id="SSF52172">
    <property type="entry name" value="CheY-like"/>
    <property type="match status" value="1"/>
</dbReference>
<feature type="domain" description="HTH luxR-type" evidence="7">
    <location>
        <begin position="321"/>
        <end position="386"/>
    </location>
</feature>
<dbReference type="InterPro" id="IPR058245">
    <property type="entry name" value="NreC/VraR/RcsB-like_REC"/>
</dbReference>
<feature type="domain" description="Response regulatory" evidence="8">
    <location>
        <begin position="177"/>
        <end position="295"/>
    </location>
</feature>
<keyword evidence="10" id="KW-1185">Reference proteome</keyword>
<dbReference type="InterPro" id="IPR011712">
    <property type="entry name" value="Sig_transdc_His_kin_sub3_dim/P"/>
</dbReference>
<evidence type="ECO:0000256" key="4">
    <source>
        <dbReference type="ARBA" id="ARBA00023163"/>
    </source>
</evidence>
<keyword evidence="1 5" id="KW-0597">Phosphoprotein</keyword>
<dbReference type="PROSITE" id="PS50043">
    <property type="entry name" value="HTH_LUXR_2"/>
    <property type="match status" value="1"/>
</dbReference>
<dbReference type="EMBL" id="JAUSQU010000001">
    <property type="protein sequence ID" value="MDP9848352.1"/>
    <property type="molecule type" value="Genomic_DNA"/>
</dbReference>
<evidence type="ECO:0000313" key="9">
    <source>
        <dbReference type="EMBL" id="MDP9848352.1"/>
    </source>
</evidence>